<dbReference type="InterPro" id="IPR036866">
    <property type="entry name" value="RibonucZ/Hydroxyglut_hydro"/>
</dbReference>
<evidence type="ECO:0000313" key="7">
    <source>
        <dbReference type="Proteomes" id="UP000252586"/>
    </source>
</evidence>
<dbReference type="GO" id="GO:0046872">
    <property type="term" value="F:metal ion binding"/>
    <property type="evidence" value="ECO:0007669"/>
    <property type="project" value="UniProtKB-KW"/>
</dbReference>
<dbReference type="Pfam" id="PF00753">
    <property type="entry name" value="Lactamase_B"/>
    <property type="match status" value="1"/>
</dbReference>
<dbReference type="SMART" id="SM00849">
    <property type="entry name" value="Lactamase_B"/>
    <property type="match status" value="1"/>
</dbReference>
<dbReference type="Gene3D" id="3.60.15.10">
    <property type="entry name" value="Ribonuclease Z/Hydroxyacylglutathione hydrolase-like"/>
    <property type="match status" value="1"/>
</dbReference>
<gene>
    <name evidence="6" type="ORF">DFR74_10429</name>
</gene>
<protein>
    <submittedName>
        <fullName evidence="6">Glyoxylase-like metal-dependent hydrolase (Beta-lactamase superfamily II)</fullName>
    </submittedName>
</protein>
<dbReference type="InterPro" id="IPR051013">
    <property type="entry name" value="MBL_superfamily_lactonases"/>
</dbReference>
<accession>A0A366DMJ9</accession>
<evidence type="ECO:0000256" key="1">
    <source>
        <dbReference type="ARBA" id="ARBA00007749"/>
    </source>
</evidence>
<sequence length="305" mass="33565">MNLPSCCRARWHRPPLLRSVRWPDMAMTYLPDGVVALKPRGWLPSVPRAEWSRRARFLDDNAHLVAGIGALHLDTGDQQLLIDSGAGPITVPDHPDSWLTGAMNGGELLRNLSRVGSAPERIDAVLITHMHIDHLGWALNPALATTTLRIAEDEWLWWNSMTADEFDALLAQTAPWARGVLNLPALLGVLSPRVITFRHGDLLAPGITAVSAGGHSAGHSAFRLDSGDRAALVIGDAMHTPLQVRHPEWRCAADHDPDRAAHYRRQLVDELADTGTLVVGMHFADVVFGSITRRRDGTTAWLPRW</sequence>
<evidence type="ECO:0000256" key="3">
    <source>
        <dbReference type="ARBA" id="ARBA00022801"/>
    </source>
</evidence>
<comment type="caution">
    <text evidence="6">The sequence shown here is derived from an EMBL/GenBank/DDBJ whole genome shotgun (WGS) entry which is preliminary data.</text>
</comment>
<dbReference type="AlphaFoldDB" id="A0A366DMJ9"/>
<dbReference type="SUPFAM" id="SSF56281">
    <property type="entry name" value="Metallo-hydrolase/oxidoreductase"/>
    <property type="match status" value="1"/>
</dbReference>
<evidence type="ECO:0000259" key="5">
    <source>
        <dbReference type="SMART" id="SM00849"/>
    </source>
</evidence>
<evidence type="ECO:0000256" key="2">
    <source>
        <dbReference type="ARBA" id="ARBA00022723"/>
    </source>
</evidence>
<dbReference type="OrthoDB" id="2971563at2"/>
<keyword evidence="2" id="KW-0479">Metal-binding</keyword>
<dbReference type="STRING" id="1210090.GCA_001613185_00910"/>
<evidence type="ECO:0000313" key="6">
    <source>
        <dbReference type="EMBL" id="RBO91327.1"/>
    </source>
</evidence>
<evidence type="ECO:0000256" key="4">
    <source>
        <dbReference type="ARBA" id="ARBA00022833"/>
    </source>
</evidence>
<name>A0A366DMJ9_9NOCA</name>
<keyword evidence="4" id="KW-0862">Zinc</keyword>
<dbReference type="PANTHER" id="PTHR42978:SF6">
    <property type="entry name" value="QUORUM-QUENCHING LACTONASE YTNP-RELATED"/>
    <property type="match status" value="1"/>
</dbReference>
<comment type="similarity">
    <text evidence="1">Belongs to the metallo-beta-lactamase superfamily.</text>
</comment>
<keyword evidence="7" id="KW-1185">Reference proteome</keyword>
<dbReference type="EMBL" id="QNRE01000004">
    <property type="protein sequence ID" value="RBO91327.1"/>
    <property type="molecule type" value="Genomic_DNA"/>
</dbReference>
<feature type="domain" description="Metallo-beta-lactamase" evidence="5">
    <location>
        <begin position="67"/>
        <end position="282"/>
    </location>
</feature>
<organism evidence="6 7">
    <name type="scientific">Nocardia puris</name>
    <dbReference type="NCBI Taxonomy" id="208602"/>
    <lineage>
        <taxon>Bacteria</taxon>
        <taxon>Bacillati</taxon>
        <taxon>Actinomycetota</taxon>
        <taxon>Actinomycetes</taxon>
        <taxon>Mycobacteriales</taxon>
        <taxon>Nocardiaceae</taxon>
        <taxon>Nocardia</taxon>
    </lineage>
</organism>
<reference evidence="6 7" key="1">
    <citation type="submission" date="2018-06" db="EMBL/GenBank/DDBJ databases">
        <title>Genomic Encyclopedia of Type Strains, Phase IV (KMG-IV): sequencing the most valuable type-strain genomes for metagenomic binning, comparative biology and taxonomic classification.</title>
        <authorList>
            <person name="Goeker M."/>
        </authorList>
    </citation>
    <scope>NUCLEOTIDE SEQUENCE [LARGE SCALE GENOMIC DNA]</scope>
    <source>
        <strain evidence="6 7">DSM 44599</strain>
    </source>
</reference>
<dbReference type="PANTHER" id="PTHR42978">
    <property type="entry name" value="QUORUM-QUENCHING LACTONASE YTNP-RELATED-RELATED"/>
    <property type="match status" value="1"/>
</dbReference>
<dbReference type="GO" id="GO:0016787">
    <property type="term" value="F:hydrolase activity"/>
    <property type="evidence" value="ECO:0007669"/>
    <property type="project" value="UniProtKB-KW"/>
</dbReference>
<dbReference type="Proteomes" id="UP000252586">
    <property type="component" value="Unassembled WGS sequence"/>
</dbReference>
<dbReference type="InterPro" id="IPR001279">
    <property type="entry name" value="Metallo-B-lactamas"/>
</dbReference>
<keyword evidence="3 6" id="KW-0378">Hydrolase</keyword>
<proteinExistence type="inferred from homology"/>